<dbReference type="EMBL" id="CAJMWV010005675">
    <property type="protein sequence ID" value="CAE6514266.1"/>
    <property type="molecule type" value="Genomic_DNA"/>
</dbReference>
<evidence type="ECO:0000256" key="4">
    <source>
        <dbReference type="ARBA" id="ARBA00022989"/>
    </source>
</evidence>
<feature type="transmembrane region" description="Helical" evidence="6">
    <location>
        <begin position="108"/>
        <end position="130"/>
    </location>
</feature>
<comment type="similarity">
    <text evidence="2 6">Belongs to the peroxisomal membrane protein PXMP2/4 family.</text>
</comment>
<dbReference type="GO" id="GO:0005778">
    <property type="term" value="C:peroxisomal membrane"/>
    <property type="evidence" value="ECO:0007669"/>
    <property type="project" value="TreeGrafter"/>
</dbReference>
<keyword evidence="5 6" id="KW-0472">Membrane</keyword>
<evidence type="ECO:0000313" key="8">
    <source>
        <dbReference type="Proteomes" id="UP000663831"/>
    </source>
</evidence>
<reference evidence="7" key="1">
    <citation type="submission" date="2021-01" db="EMBL/GenBank/DDBJ databases">
        <authorList>
            <person name="Kaushik A."/>
        </authorList>
    </citation>
    <scope>NUCLEOTIDE SEQUENCE</scope>
    <source>
        <strain evidence="7">AG3-1AP</strain>
    </source>
</reference>
<dbReference type="PANTHER" id="PTHR11266">
    <property type="entry name" value="PEROXISOMAL MEMBRANE PROTEIN 2, PXMP2 MPV17"/>
    <property type="match status" value="1"/>
</dbReference>
<dbReference type="Proteomes" id="UP000663831">
    <property type="component" value="Unassembled WGS sequence"/>
</dbReference>
<feature type="transmembrane region" description="Helical" evidence="6">
    <location>
        <begin position="209"/>
        <end position="227"/>
    </location>
</feature>
<keyword evidence="4 6" id="KW-1133">Transmembrane helix</keyword>
<proteinExistence type="inferred from homology"/>
<dbReference type="InterPro" id="IPR007248">
    <property type="entry name" value="Mpv17_PMP22"/>
</dbReference>
<comment type="subcellular location">
    <subcellularLocation>
        <location evidence="1">Membrane</location>
        <topology evidence="1">Multi-pass membrane protein</topology>
    </subcellularLocation>
</comment>
<evidence type="ECO:0000256" key="2">
    <source>
        <dbReference type="ARBA" id="ARBA00006824"/>
    </source>
</evidence>
<sequence>MTALTTTNGPGNAKLAPSGHLDYHHSTMTALTTTKPAINPLLATYLRQLGTRPLTTKAVTSGILSFLQEILASHIARVPSSRPPKDAPAYAHALAAAKIDMRALKLSMYGFFISAPMNHFFVGLLQRAFAGRTGTGAKIAQIIASNLIVAPIQCAVYLASMAVVNGAKTADEIVKTVKAGFMKVIRIQWVTSPLAMVFAQKFIDPELWVPFFNMIQFTMGTFFNTQIKKAKLRQERAAQARKDLENSKKA</sequence>
<evidence type="ECO:0000256" key="3">
    <source>
        <dbReference type="ARBA" id="ARBA00022692"/>
    </source>
</evidence>
<evidence type="ECO:0000256" key="5">
    <source>
        <dbReference type="ARBA" id="ARBA00023136"/>
    </source>
</evidence>
<dbReference type="PANTHER" id="PTHR11266:SF93">
    <property type="entry name" value="INTEGRAL MEMBRANE PROTEIN 25D9-6"/>
    <property type="match status" value="1"/>
</dbReference>
<dbReference type="Pfam" id="PF04117">
    <property type="entry name" value="Mpv17_PMP22"/>
    <property type="match status" value="1"/>
</dbReference>
<name>A0A8H3D4N5_9AGAM</name>
<gene>
    <name evidence="7" type="ORF">RDB_LOCUS135152</name>
</gene>
<feature type="transmembrane region" description="Helical" evidence="6">
    <location>
        <begin position="142"/>
        <end position="164"/>
    </location>
</feature>
<comment type="caution">
    <text evidence="7">The sequence shown here is derived from an EMBL/GenBank/DDBJ whole genome shotgun (WGS) entry which is preliminary data.</text>
</comment>
<protein>
    <submittedName>
        <fullName evidence="7">Uncharacterized protein</fullName>
    </submittedName>
</protein>
<evidence type="ECO:0000256" key="6">
    <source>
        <dbReference type="RuleBase" id="RU363053"/>
    </source>
</evidence>
<keyword evidence="3 6" id="KW-0812">Transmembrane</keyword>
<evidence type="ECO:0000256" key="1">
    <source>
        <dbReference type="ARBA" id="ARBA00004141"/>
    </source>
</evidence>
<dbReference type="AlphaFoldDB" id="A0A8H3D4N5"/>
<evidence type="ECO:0000313" key="7">
    <source>
        <dbReference type="EMBL" id="CAE6514266.1"/>
    </source>
</evidence>
<accession>A0A8H3D4N5</accession>
<organism evidence="7 8">
    <name type="scientific">Rhizoctonia solani</name>
    <dbReference type="NCBI Taxonomy" id="456999"/>
    <lineage>
        <taxon>Eukaryota</taxon>
        <taxon>Fungi</taxon>
        <taxon>Dikarya</taxon>
        <taxon>Basidiomycota</taxon>
        <taxon>Agaricomycotina</taxon>
        <taxon>Agaricomycetes</taxon>
        <taxon>Cantharellales</taxon>
        <taxon>Ceratobasidiaceae</taxon>
        <taxon>Rhizoctonia</taxon>
    </lineage>
</organism>